<dbReference type="Proteomes" id="UP001354931">
    <property type="component" value="Unassembled WGS sequence"/>
</dbReference>
<feature type="compositionally biased region" description="Polar residues" evidence="1">
    <location>
        <begin position="299"/>
        <end position="310"/>
    </location>
</feature>
<dbReference type="RefSeq" id="WP_326016420.1">
    <property type="nucleotide sequence ID" value="NZ_JAOZYC010000098.1"/>
</dbReference>
<feature type="transmembrane region" description="Helical" evidence="2">
    <location>
        <begin position="113"/>
        <end position="136"/>
    </location>
</feature>
<evidence type="ECO:0000256" key="1">
    <source>
        <dbReference type="SAM" id="MobiDB-lite"/>
    </source>
</evidence>
<comment type="caution">
    <text evidence="3">The sequence shown here is derived from an EMBL/GenBank/DDBJ whole genome shotgun (WGS) entry which is preliminary data.</text>
</comment>
<feature type="compositionally biased region" description="Acidic residues" evidence="1">
    <location>
        <begin position="324"/>
        <end position="333"/>
    </location>
</feature>
<evidence type="ECO:0000313" key="3">
    <source>
        <dbReference type="EMBL" id="MEB8338624.1"/>
    </source>
</evidence>
<evidence type="ECO:0000313" key="4">
    <source>
        <dbReference type="Proteomes" id="UP001354931"/>
    </source>
</evidence>
<keyword evidence="2" id="KW-0812">Transmembrane</keyword>
<proteinExistence type="predicted"/>
<feature type="region of interest" description="Disordered" evidence="1">
    <location>
        <begin position="279"/>
        <end position="360"/>
    </location>
</feature>
<feature type="region of interest" description="Disordered" evidence="1">
    <location>
        <begin position="1"/>
        <end position="29"/>
    </location>
</feature>
<feature type="compositionally biased region" description="Gly residues" evidence="1">
    <location>
        <begin position="311"/>
        <end position="321"/>
    </location>
</feature>
<feature type="region of interest" description="Disordered" evidence="1">
    <location>
        <begin position="87"/>
        <end position="106"/>
    </location>
</feature>
<feature type="compositionally biased region" description="Basic and acidic residues" evidence="1">
    <location>
        <begin position="1"/>
        <end position="19"/>
    </location>
</feature>
<keyword evidence="2" id="KW-0472">Membrane</keyword>
<dbReference type="EMBL" id="JAOZYC010000098">
    <property type="protein sequence ID" value="MEB8338624.1"/>
    <property type="molecule type" value="Genomic_DNA"/>
</dbReference>
<name>A0ABU6F3P8_9ACTN</name>
<accession>A0ABU6F3P8</accession>
<reference evidence="3 4" key="1">
    <citation type="submission" date="2022-10" db="EMBL/GenBank/DDBJ databases">
        <authorList>
            <person name="Xie J."/>
            <person name="Shen N."/>
        </authorList>
    </citation>
    <scope>NUCLEOTIDE SEQUENCE [LARGE SCALE GENOMIC DNA]</scope>
    <source>
        <strain evidence="3 4">YIM65594</strain>
    </source>
</reference>
<protein>
    <recommendedName>
        <fullName evidence="5">Extensin</fullName>
    </recommendedName>
</protein>
<evidence type="ECO:0000256" key="2">
    <source>
        <dbReference type="SAM" id="Phobius"/>
    </source>
</evidence>
<keyword evidence="2" id="KW-1133">Transmembrane helix</keyword>
<feature type="compositionally biased region" description="Low complexity" evidence="1">
    <location>
        <begin position="334"/>
        <end position="360"/>
    </location>
</feature>
<organism evidence="3 4">
    <name type="scientific">Streptomyces endophyticus</name>
    <dbReference type="NCBI Taxonomy" id="714166"/>
    <lineage>
        <taxon>Bacteria</taxon>
        <taxon>Bacillati</taxon>
        <taxon>Actinomycetota</taxon>
        <taxon>Actinomycetes</taxon>
        <taxon>Kitasatosporales</taxon>
        <taxon>Streptomycetaceae</taxon>
        <taxon>Streptomyces</taxon>
    </lineage>
</organism>
<gene>
    <name evidence="3" type="ORF">OKJ99_14075</name>
</gene>
<feature type="compositionally biased region" description="Low complexity" evidence="1">
    <location>
        <begin position="177"/>
        <end position="194"/>
    </location>
</feature>
<feature type="compositionally biased region" description="Basic and acidic residues" evidence="1">
    <location>
        <begin position="289"/>
        <end position="298"/>
    </location>
</feature>
<evidence type="ECO:0008006" key="5">
    <source>
        <dbReference type="Google" id="ProtNLM"/>
    </source>
</evidence>
<sequence length="360" mass="35641">MADEHDKWLNRDAADRLLRGEAPAEAPDDARRADLLTAALHALAEVPTGPQGELPGEDAALKAFRETRAVTAVNGAVSGAVNGSARAGRVRRSARSAPKTSGRRLSWGRPARLGAVAAFAACMVGGVAVAAGTGVLPSPFRGSDDPAPASSVSAAASPDRPLASASAGVTEDGHAVPGPTEPSGTSGSGSTSRSPSHDNGKGTPGDGRTSKGKGPKADASGNEGARAGAQARKLVDTCRKYRSGQSGAADVQRLEASAKALGQDRRSLDRFCDRVLARSGAPATSADRTASHHTDDKSASGSQTASDNGNGSDGKGAGESGSGNEDEADEDGDPGAAASPSPSPSATSSPSPAASASPTP</sequence>
<keyword evidence="4" id="KW-1185">Reference proteome</keyword>
<feature type="region of interest" description="Disordered" evidence="1">
    <location>
        <begin position="142"/>
        <end position="252"/>
    </location>
</feature>
<feature type="compositionally biased region" description="Low complexity" evidence="1">
    <location>
        <begin position="145"/>
        <end position="159"/>
    </location>
</feature>